<reference evidence="12" key="1">
    <citation type="journal article" date="2019" name="Int. J. Syst. Evol. Microbiol.">
        <title>The Global Catalogue of Microorganisms (GCM) 10K type strain sequencing project: providing services to taxonomists for standard genome sequencing and annotation.</title>
        <authorList>
            <consortium name="The Broad Institute Genomics Platform"/>
            <consortium name="The Broad Institute Genome Sequencing Center for Infectious Disease"/>
            <person name="Wu L."/>
            <person name="Ma J."/>
        </authorList>
    </citation>
    <scope>NUCLEOTIDE SEQUENCE [LARGE SCALE GENOMIC DNA]</scope>
    <source>
        <strain evidence="12">JCM 16929</strain>
    </source>
</reference>
<evidence type="ECO:0000256" key="3">
    <source>
        <dbReference type="ARBA" id="ARBA00022695"/>
    </source>
</evidence>
<evidence type="ECO:0000256" key="5">
    <source>
        <dbReference type="ARBA" id="ARBA00022842"/>
    </source>
</evidence>
<evidence type="ECO:0000256" key="2">
    <source>
        <dbReference type="ARBA" id="ARBA00022679"/>
    </source>
</evidence>
<comment type="similarity">
    <text evidence="8">Belongs to the bacterial reverse transcriptase family.</text>
</comment>
<dbReference type="CDD" id="cd03487">
    <property type="entry name" value="RT_Bac_retron_II"/>
    <property type="match status" value="1"/>
</dbReference>
<comment type="caution">
    <text evidence="11">The sequence shown here is derived from an EMBL/GenBank/DDBJ whole genome shotgun (WGS) entry which is preliminary data.</text>
</comment>
<dbReference type="EMBL" id="BAABAB010000021">
    <property type="protein sequence ID" value="GAA3625338.1"/>
    <property type="molecule type" value="Genomic_DNA"/>
</dbReference>
<dbReference type="PRINTS" id="PR00866">
    <property type="entry name" value="RNADNAPOLMS"/>
</dbReference>
<name>A0ABP7A5M0_9ACTN</name>
<keyword evidence="2" id="KW-0808">Transferase</keyword>
<evidence type="ECO:0000256" key="6">
    <source>
        <dbReference type="ARBA" id="ARBA00022918"/>
    </source>
</evidence>
<organism evidence="11 12">
    <name type="scientific">Microlunatus ginsengisoli</name>
    <dbReference type="NCBI Taxonomy" id="363863"/>
    <lineage>
        <taxon>Bacteria</taxon>
        <taxon>Bacillati</taxon>
        <taxon>Actinomycetota</taxon>
        <taxon>Actinomycetes</taxon>
        <taxon>Propionibacteriales</taxon>
        <taxon>Propionibacteriaceae</taxon>
        <taxon>Microlunatus</taxon>
    </lineage>
</organism>
<dbReference type="PANTHER" id="PTHR34047">
    <property type="entry name" value="NUCLEAR INTRON MATURASE 1, MITOCHONDRIAL-RELATED"/>
    <property type="match status" value="1"/>
</dbReference>
<evidence type="ECO:0000256" key="4">
    <source>
        <dbReference type="ARBA" id="ARBA00022723"/>
    </source>
</evidence>
<evidence type="ECO:0000259" key="10">
    <source>
        <dbReference type="PROSITE" id="PS50878"/>
    </source>
</evidence>
<gene>
    <name evidence="11" type="ORF">GCM10022236_29600</name>
</gene>
<dbReference type="InterPro" id="IPR043502">
    <property type="entry name" value="DNA/RNA_pol_sf"/>
</dbReference>
<evidence type="ECO:0000313" key="11">
    <source>
        <dbReference type="EMBL" id="GAA3625338.1"/>
    </source>
</evidence>
<evidence type="ECO:0000256" key="7">
    <source>
        <dbReference type="ARBA" id="ARBA00023118"/>
    </source>
</evidence>
<keyword evidence="6" id="KW-0695">RNA-directed DNA polymerase</keyword>
<keyword evidence="7" id="KW-0051">Antiviral defense</keyword>
<keyword evidence="4" id="KW-0479">Metal-binding</keyword>
<dbReference type="PANTHER" id="PTHR34047:SF7">
    <property type="entry name" value="RNA-DIRECTED DNA POLYMERASE"/>
    <property type="match status" value="1"/>
</dbReference>
<dbReference type="RefSeq" id="WP_344805838.1">
    <property type="nucleotide sequence ID" value="NZ_BAABAB010000021.1"/>
</dbReference>
<keyword evidence="12" id="KW-1185">Reference proteome</keyword>
<evidence type="ECO:0000313" key="12">
    <source>
        <dbReference type="Proteomes" id="UP001501490"/>
    </source>
</evidence>
<dbReference type="InterPro" id="IPR000477">
    <property type="entry name" value="RT_dom"/>
</dbReference>
<accession>A0ABP7A5M0</accession>
<dbReference type="PROSITE" id="PS50878">
    <property type="entry name" value="RT_POL"/>
    <property type="match status" value="1"/>
</dbReference>
<dbReference type="InterPro" id="IPR000123">
    <property type="entry name" value="Reverse_transcriptase_msDNA"/>
</dbReference>
<sequence length="443" mass="48475">MTRHPDEHLARCLAWAFLAAEEWSRPALSAAGAHALGRRHRWLGRVVAAVVAGYRVPPLDRPDELSGFLLASTPLAEAAGRARRRRTPVEVRAIPMVAGRMGPRRWPVPAIDDLAQLARLLELPLDQLSWVADVRGLQRRTPAGPLHLFRYRWLDRPGRVPRLLEAPTPLLRAVLRRVLEQILIWVPVHPAAHGFVRGRSATTHAGEHVGRDTVLCLDLRNFFAAVTAGRVNGMFRAMGYPEPVAETLTGLCTRRTPVHVLARMPAGGDSTARHRLRAALRARHLPQGSPTSPALANLACFGLDRRLAGLASAADLAYTRYADDVAFSGPGVEAARLVRSVTAIAAAEGFAINPTKTRVQSSGRRQLVTGLVTNERLSVPREYVDQLRAVLHDAGRNGPDVANRAGHPDFRAHLDGRIGWVEAANPARGRRLRAQFDAIAWPA</sequence>
<feature type="domain" description="Reverse transcriptase" evidence="10">
    <location>
        <begin position="135"/>
        <end position="373"/>
    </location>
</feature>
<keyword evidence="3" id="KW-0548">Nucleotidyltransferase</keyword>
<evidence type="ECO:0000256" key="9">
    <source>
        <dbReference type="ARBA" id="ARBA00048173"/>
    </source>
</evidence>
<dbReference type="InterPro" id="IPR051083">
    <property type="entry name" value="GrpII_Intron_Splice-Mob/Def"/>
</dbReference>
<dbReference type="Proteomes" id="UP001501490">
    <property type="component" value="Unassembled WGS sequence"/>
</dbReference>
<keyword evidence="5" id="KW-0460">Magnesium</keyword>
<protein>
    <recommendedName>
        <fullName evidence="1">RNA-directed DNA polymerase</fullName>
        <ecNumber evidence="1">2.7.7.49</ecNumber>
    </recommendedName>
</protein>
<evidence type="ECO:0000256" key="8">
    <source>
        <dbReference type="ARBA" id="ARBA00034120"/>
    </source>
</evidence>
<dbReference type="EC" id="2.7.7.49" evidence="1"/>
<dbReference type="Pfam" id="PF00078">
    <property type="entry name" value="RVT_1"/>
    <property type="match status" value="1"/>
</dbReference>
<evidence type="ECO:0000256" key="1">
    <source>
        <dbReference type="ARBA" id="ARBA00012493"/>
    </source>
</evidence>
<proteinExistence type="inferred from homology"/>
<comment type="catalytic activity">
    <reaction evidence="9">
        <text>DNA(n) + a 2'-deoxyribonucleoside 5'-triphosphate = DNA(n+1) + diphosphate</text>
        <dbReference type="Rhea" id="RHEA:22508"/>
        <dbReference type="Rhea" id="RHEA-COMP:17339"/>
        <dbReference type="Rhea" id="RHEA-COMP:17340"/>
        <dbReference type="ChEBI" id="CHEBI:33019"/>
        <dbReference type="ChEBI" id="CHEBI:61560"/>
        <dbReference type="ChEBI" id="CHEBI:173112"/>
        <dbReference type="EC" id="2.7.7.49"/>
    </reaction>
</comment>
<dbReference type="SUPFAM" id="SSF56672">
    <property type="entry name" value="DNA/RNA polymerases"/>
    <property type="match status" value="1"/>
</dbReference>